<evidence type="ECO:0000256" key="4">
    <source>
        <dbReference type="ARBA" id="ARBA00022989"/>
    </source>
</evidence>
<keyword evidence="2" id="KW-0813">Transport</keyword>
<feature type="compositionally biased region" description="Basic and acidic residues" evidence="6">
    <location>
        <begin position="126"/>
        <end position="135"/>
    </location>
</feature>
<keyword evidence="3" id="KW-0812">Transmembrane</keyword>
<feature type="compositionally biased region" description="Polar residues" evidence="6">
    <location>
        <begin position="37"/>
        <end position="51"/>
    </location>
</feature>
<keyword evidence="5" id="KW-0472">Membrane</keyword>
<dbReference type="InterPro" id="IPR003439">
    <property type="entry name" value="ABC_transporter-like_ATP-bd"/>
</dbReference>
<feature type="region of interest" description="Disordered" evidence="6">
    <location>
        <begin position="80"/>
        <end position="171"/>
    </location>
</feature>
<dbReference type="EMBL" id="MW890193">
    <property type="protein sequence ID" value="QVT92315.1"/>
    <property type="molecule type" value="mRNA"/>
</dbReference>
<dbReference type="GO" id="GO:0005886">
    <property type="term" value="C:plasma membrane"/>
    <property type="evidence" value="ECO:0007669"/>
    <property type="project" value="TreeGrafter"/>
</dbReference>
<feature type="region of interest" description="Disordered" evidence="6">
    <location>
        <begin position="32"/>
        <end position="51"/>
    </location>
</feature>
<protein>
    <submittedName>
        <fullName evidence="8">ABC transporter</fullName>
    </submittedName>
</protein>
<dbReference type="Pfam" id="PF00005">
    <property type="entry name" value="ABC_tran"/>
    <property type="match status" value="1"/>
</dbReference>
<dbReference type="GO" id="GO:0005524">
    <property type="term" value="F:ATP binding"/>
    <property type="evidence" value="ECO:0007669"/>
    <property type="project" value="InterPro"/>
</dbReference>
<proteinExistence type="evidence at transcript level"/>
<name>A0A8E6YGM2_SALMI</name>
<gene>
    <name evidence="8" type="primary">ABCG16</name>
</gene>
<dbReference type="PANTHER" id="PTHR48041">
    <property type="entry name" value="ABC TRANSPORTER G FAMILY MEMBER 28"/>
    <property type="match status" value="1"/>
</dbReference>
<dbReference type="GO" id="GO:0140359">
    <property type="term" value="F:ABC-type transporter activity"/>
    <property type="evidence" value="ECO:0007669"/>
    <property type="project" value="InterPro"/>
</dbReference>
<sequence length="345" mass="37975">MYLKFCNCTILNFDAILRNLDRENTMLVSGEAAEAPPSNNGGANSTQNQNNLDRNLQCSFPIMLKSEAAWRRREIKNRRNNEHARRRRRRCGESGAAPPGADDFERDNGHGGAGAGAGDHGPLRQRQIDAPERARRPLPGRPRPRRRHPLQRPEIQQANREENRLRSARRRVVSSPDCEETLIFCSLLRLPGSVGRDEKIAAAEAAIAELGLGRCADTIIGNSFVRGVSGGERKRVSIAHEMLVDPSLLVLDEPTSGLDATAAYRLVAALGGLAARGKTVVMSVHQPSSRAYQMFDDLLVLSEGRCIYFGTRGQATPYFDSIGFSPLFPMNPADFMLDLANGTFL</sequence>
<reference evidence="8" key="1">
    <citation type="journal article" date="2021" name="BMC Genomics">
        <title>Genome-wide analysis of ATP-binding cassette transporter provides insight to genes related to bioactive metabolite transportation in Salvia miltiorrhiza.</title>
        <authorList>
            <person name="Yan L."/>
            <person name="Zhang J."/>
            <person name="Chen H."/>
            <person name="Luo H."/>
        </authorList>
    </citation>
    <scope>NUCLEOTIDE SEQUENCE</scope>
</reference>
<dbReference type="InterPro" id="IPR050352">
    <property type="entry name" value="ABCG_transporters"/>
</dbReference>
<evidence type="ECO:0000256" key="3">
    <source>
        <dbReference type="ARBA" id="ARBA00022692"/>
    </source>
</evidence>
<feature type="domain" description="ABC transporter" evidence="7">
    <location>
        <begin position="86"/>
        <end position="328"/>
    </location>
</feature>
<evidence type="ECO:0000256" key="5">
    <source>
        <dbReference type="ARBA" id="ARBA00023136"/>
    </source>
</evidence>
<feature type="compositionally biased region" description="Basic residues" evidence="6">
    <location>
        <begin position="136"/>
        <end position="150"/>
    </location>
</feature>
<keyword evidence="4" id="KW-1133">Transmembrane helix</keyword>
<evidence type="ECO:0000256" key="1">
    <source>
        <dbReference type="ARBA" id="ARBA00004141"/>
    </source>
</evidence>
<evidence type="ECO:0000256" key="2">
    <source>
        <dbReference type="ARBA" id="ARBA00022448"/>
    </source>
</evidence>
<organism evidence="8">
    <name type="scientific">Salvia miltiorrhiza</name>
    <name type="common">Chinese sage</name>
    <dbReference type="NCBI Taxonomy" id="226208"/>
    <lineage>
        <taxon>Eukaryota</taxon>
        <taxon>Viridiplantae</taxon>
        <taxon>Streptophyta</taxon>
        <taxon>Embryophyta</taxon>
        <taxon>Tracheophyta</taxon>
        <taxon>Spermatophyta</taxon>
        <taxon>Magnoliopsida</taxon>
        <taxon>eudicotyledons</taxon>
        <taxon>Gunneridae</taxon>
        <taxon>Pentapetalae</taxon>
        <taxon>asterids</taxon>
        <taxon>lamiids</taxon>
        <taxon>Lamiales</taxon>
        <taxon>Lamiaceae</taxon>
        <taxon>Nepetoideae</taxon>
        <taxon>Mentheae</taxon>
        <taxon>Salviinae</taxon>
        <taxon>Salvia</taxon>
        <taxon>Salvia incertae sedis</taxon>
    </lineage>
</organism>
<evidence type="ECO:0000259" key="7">
    <source>
        <dbReference type="PROSITE" id="PS50893"/>
    </source>
</evidence>
<evidence type="ECO:0000313" key="8">
    <source>
        <dbReference type="EMBL" id="QVT92315.1"/>
    </source>
</evidence>
<dbReference type="InterPro" id="IPR043926">
    <property type="entry name" value="ABCG_dom"/>
</dbReference>
<evidence type="ECO:0000256" key="6">
    <source>
        <dbReference type="SAM" id="MobiDB-lite"/>
    </source>
</evidence>
<dbReference type="PANTHER" id="PTHR48041:SF56">
    <property type="entry name" value="ABC TRANSPORTER G FAMILY MEMBER 25"/>
    <property type="match status" value="1"/>
</dbReference>
<dbReference type="AlphaFoldDB" id="A0A8E6YGM2"/>
<feature type="compositionally biased region" description="Gly residues" evidence="6">
    <location>
        <begin position="110"/>
        <end position="119"/>
    </location>
</feature>
<dbReference type="PROSITE" id="PS50893">
    <property type="entry name" value="ABC_TRANSPORTER_2"/>
    <property type="match status" value="1"/>
</dbReference>
<dbReference type="Pfam" id="PF19055">
    <property type="entry name" value="ABC2_membrane_7"/>
    <property type="match status" value="1"/>
</dbReference>
<accession>A0A8E6YGM2</accession>
<comment type="subcellular location">
    <subcellularLocation>
        <location evidence="1">Membrane</location>
        <topology evidence="1">Multi-pass membrane protein</topology>
    </subcellularLocation>
</comment>
<dbReference type="GO" id="GO:0016887">
    <property type="term" value="F:ATP hydrolysis activity"/>
    <property type="evidence" value="ECO:0007669"/>
    <property type="project" value="InterPro"/>
</dbReference>